<keyword evidence="2" id="KW-1185">Reference proteome</keyword>
<name>A0AAV0CHR3_9ASTE</name>
<dbReference type="Proteomes" id="UP001152523">
    <property type="component" value="Unassembled WGS sequence"/>
</dbReference>
<dbReference type="EMBL" id="CAMAPF010000031">
    <property type="protein sequence ID" value="CAH9077564.1"/>
    <property type="molecule type" value="Genomic_DNA"/>
</dbReference>
<organism evidence="1 2">
    <name type="scientific">Cuscuta epithymum</name>
    <dbReference type="NCBI Taxonomy" id="186058"/>
    <lineage>
        <taxon>Eukaryota</taxon>
        <taxon>Viridiplantae</taxon>
        <taxon>Streptophyta</taxon>
        <taxon>Embryophyta</taxon>
        <taxon>Tracheophyta</taxon>
        <taxon>Spermatophyta</taxon>
        <taxon>Magnoliopsida</taxon>
        <taxon>eudicotyledons</taxon>
        <taxon>Gunneridae</taxon>
        <taxon>Pentapetalae</taxon>
        <taxon>asterids</taxon>
        <taxon>lamiids</taxon>
        <taxon>Solanales</taxon>
        <taxon>Convolvulaceae</taxon>
        <taxon>Cuscuteae</taxon>
        <taxon>Cuscuta</taxon>
        <taxon>Cuscuta subgen. Cuscuta</taxon>
    </lineage>
</organism>
<proteinExistence type="predicted"/>
<evidence type="ECO:0000313" key="1">
    <source>
        <dbReference type="EMBL" id="CAH9077564.1"/>
    </source>
</evidence>
<reference evidence="1" key="1">
    <citation type="submission" date="2022-07" db="EMBL/GenBank/DDBJ databases">
        <authorList>
            <person name="Macas J."/>
            <person name="Novak P."/>
            <person name="Neumann P."/>
        </authorList>
    </citation>
    <scope>NUCLEOTIDE SEQUENCE</scope>
</reference>
<protein>
    <recommendedName>
        <fullName evidence="3">Reverse transcriptase Ty1/copia-type domain-containing protein</fullName>
    </recommendedName>
</protein>
<gene>
    <name evidence="1" type="ORF">CEPIT_LOCUS6226</name>
</gene>
<dbReference type="AlphaFoldDB" id="A0AAV0CHR3"/>
<evidence type="ECO:0000313" key="2">
    <source>
        <dbReference type="Proteomes" id="UP001152523"/>
    </source>
</evidence>
<evidence type="ECO:0008006" key="3">
    <source>
        <dbReference type="Google" id="ProtNLM"/>
    </source>
</evidence>
<sequence>MLQPPGFVDPNKPNHICRLRKALYGLKDRHLGRGIKNSSIFLLDLGFLNSKAAPRISLNH</sequence>
<accession>A0AAV0CHR3</accession>
<comment type="caution">
    <text evidence="1">The sequence shown here is derived from an EMBL/GenBank/DDBJ whole genome shotgun (WGS) entry which is preliminary data.</text>
</comment>